<evidence type="ECO:0000256" key="1">
    <source>
        <dbReference type="SAM" id="Phobius"/>
    </source>
</evidence>
<dbReference type="EMBL" id="CP019082">
    <property type="protein sequence ID" value="APW62162.1"/>
    <property type="molecule type" value="Genomic_DNA"/>
</dbReference>
<keyword evidence="3" id="KW-1185">Reference proteome</keyword>
<dbReference type="KEGG" id="pbor:BSF38_03694"/>
<organism evidence="2 3">
    <name type="scientific">Paludisphaera borealis</name>
    <dbReference type="NCBI Taxonomy" id="1387353"/>
    <lineage>
        <taxon>Bacteria</taxon>
        <taxon>Pseudomonadati</taxon>
        <taxon>Planctomycetota</taxon>
        <taxon>Planctomycetia</taxon>
        <taxon>Isosphaerales</taxon>
        <taxon>Isosphaeraceae</taxon>
        <taxon>Paludisphaera</taxon>
    </lineage>
</organism>
<reference evidence="3" key="1">
    <citation type="submission" date="2016-12" db="EMBL/GenBank/DDBJ databases">
        <title>Comparative genomics of four Isosphaeraceae planctomycetes: a common pool of plasmids and glycoside hydrolase genes.</title>
        <authorList>
            <person name="Ivanova A."/>
        </authorList>
    </citation>
    <scope>NUCLEOTIDE SEQUENCE [LARGE SCALE GENOMIC DNA]</scope>
    <source>
        <strain evidence="3">PX4</strain>
    </source>
</reference>
<dbReference type="Proteomes" id="UP000186309">
    <property type="component" value="Chromosome"/>
</dbReference>
<feature type="transmembrane region" description="Helical" evidence="1">
    <location>
        <begin position="53"/>
        <end position="76"/>
    </location>
</feature>
<name>A0A1U7CTB0_9BACT</name>
<keyword evidence="1" id="KW-0472">Membrane</keyword>
<protein>
    <submittedName>
        <fullName evidence="2">Uncharacterized protein</fullName>
    </submittedName>
</protein>
<gene>
    <name evidence="2" type="ORF">BSF38_03694</name>
</gene>
<feature type="transmembrane region" description="Helical" evidence="1">
    <location>
        <begin position="12"/>
        <end position="33"/>
    </location>
</feature>
<evidence type="ECO:0000313" key="3">
    <source>
        <dbReference type="Proteomes" id="UP000186309"/>
    </source>
</evidence>
<accession>A0A1U7CTB0</accession>
<keyword evidence="1" id="KW-0812">Transmembrane</keyword>
<evidence type="ECO:0000313" key="2">
    <source>
        <dbReference type="EMBL" id="APW62162.1"/>
    </source>
</evidence>
<dbReference type="AlphaFoldDB" id="A0A1U7CTB0"/>
<keyword evidence="1" id="KW-1133">Transmembrane helix</keyword>
<sequence length="151" mass="15553">MKQEGRSGCVRSLAGCVLGGVLGGAAALVIGVIDAPVVDPADPLEYEWYTPVALIVLPFCASIIGAILGVLVGAVWRDVGHKGASRGAAGLFLGLAIGELLPSHGEEIQLLRHFFLTVAFTCGGLFFTPGSAKGRLLQCDEMGDETASTTL</sequence>
<proteinExistence type="predicted"/>